<dbReference type="InterPro" id="IPR004487">
    <property type="entry name" value="Clp_protease_ATP-bd_su_ClpX"/>
</dbReference>
<keyword evidence="5" id="KW-0143">Chaperone</keyword>
<dbReference type="InterPro" id="IPR059188">
    <property type="entry name" value="Znf_CLPX-like"/>
</dbReference>
<dbReference type="InterPro" id="IPR003959">
    <property type="entry name" value="ATPase_AAA_core"/>
</dbReference>
<proteinExistence type="inferred from homology"/>
<dbReference type="GO" id="GO:0009376">
    <property type="term" value="C:HslUV protease complex"/>
    <property type="evidence" value="ECO:0007669"/>
    <property type="project" value="TreeGrafter"/>
</dbReference>
<dbReference type="NCBIfam" id="TIGR00382">
    <property type="entry name" value="clpX"/>
    <property type="match status" value="1"/>
</dbReference>
<evidence type="ECO:0000259" key="6">
    <source>
        <dbReference type="PROSITE" id="PS51902"/>
    </source>
</evidence>
<dbReference type="Proteomes" id="UP001174909">
    <property type="component" value="Unassembled WGS sequence"/>
</dbReference>
<dbReference type="AlphaFoldDB" id="A0AA35W4W8"/>
<feature type="domain" description="ClpX-type ZB" evidence="6">
    <location>
        <begin position="1"/>
        <end position="61"/>
    </location>
</feature>
<dbReference type="InterPro" id="IPR038366">
    <property type="entry name" value="Znf_CppX_C4_sf"/>
</dbReference>
<keyword evidence="7" id="KW-0645">Protease</keyword>
<keyword evidence="3" id="KW-0862">Zinc</keyword>
<sequence length="453" mass="49536">MNSGGDRNSIQRGRVQKRCSFCKKQQQEIRMLIAGPNSIFICDECVERCRGIIRQATQAPRSDDAETKPTNVYPTKPVDIYDQLQQFVIGQEQAKKVLSVGVYNHYKRVLASQHNGSDDDGVELQKTNIMLVGPPGCGKTYLAQILAQILKVPFAIVDATSITEAGYVGEDVENILLRLLQAAGGDVARAERGIIYIDEIDKIARKDVNPSITRDVSGEGVQQALLKILEGNVVNVPPHGGRKHPHQEFIQVNTENILFILGGAFDGIDQLIRRRERRSREGAGMGFRTNAIVDAYASLPDRHLGSGRDLTDVTPEDLRNYGFIPEFIGRIPVVVGLSDLTLDQLVKVLVEPKNSIVSQYEKLLGLDNVDLEFTEDAMVAIAEYAQARGMGARGLRAIVEDVLMDAMYALPSCPDASKCIVTKETIVSGAQPNIIDGQGNSIDPDVDAVSQAA</sequence>
<evidence type="ECO:0000313" key="8">
    <source>
        <dbReference type="Proteomes" id="UP001174909"/>
    </source>
</evidence>
<dbReference type="SUPFAM" id="SSF52540">
    <property type="entry name" value="P-loop containing nucleoside triphosphate hydrolases"/>
    <property type="match status" value="1"/>
</dbReference>
<keyword evidence="4 7" id="KW-0067">ATP-binding</keyword>
<name>A0AA35W4W8_GEOBA</name>
<keyword evidence="7" id="KW-0378">Hydrolase</keyword>
<dbReference type="GO" id="GO:0005524">
    <property type="term" value="F:ATP binding"/>
    <property type="evidence" value="ECO:0007669"/>
    <property type="project" value="UniProtKB-KW"/>
</dbReference>
<dbReference type="Gene3D" id="3.40.50.300">
    <property type="entry name" value="P-loop containing nucleotide triphosphate hydrolases"/>
    <property type="match status" value="1"/>
</dbReference>
<dbReference type="PROSITE" id="PS51902">
    <property type="entry name" value="CLPX_ZB"/>
    <property type="match status" value="1"/>
</dbReference>
<keyword evidence="8" id="KW-1185">Reference proteome</keyword>
<dbReference type="GO" id="GO:0016887">
    <property type="term" value="F:ATP hydrolysis activity"/>
    <property type="evidence" value="ECO:0007669"/>
    <property type="project" value="InterPro"/>
</dbReference>
<evidence type="ECO:0000256" key="1">
    <source>
        <dbReference type="ARBA" id="ARBA00022723"/>
    </source>
</evidence>
<dbReference type="InterPro" id="IPR027417">
    <property type="entry name" value="P-loop_NTPase"/>
</dbReference>
<dbReference type="HAMAP" id="MF_00175">
    <property type="entry name" value="ClpX"/>
    <property type="match status" value="1"/>
</dbReference>
<dbReference type="GO" id="GO:0008233">
    <property type="term" value="F:peptidase activity"/>
    <property type="evidence" value="ECO:0007669"/>
    <property type="project" value="UniProtKB-KW"/>
</dbReference>
<dbReference type="SMART" id="SM00382">
    <property type="entry name" value="AAA"/>
    <property type="match status" value="1"/>
</dbReference>
<evidence type="ECO:0000256" key="5">
    <source>
        <dbReference type="ARBA" id="ARBA00023186"/>
    </source>
</evidence>
<dbReference type="FunFam" id="1.10.8.60:FF:000002">
    <property type="entry name" value="ATP-dependent Clp protease ATP-binding subunit ClpX"/>
    <property type="match status" value="1"/>
</dbReference>
<evidence type="ECO:0000256" key="4">
    <source>
        <dbReference type="ARBA" id="ARBA00022840"/>
    </source>
</evidence>
<organism evidence="7 8">
    <name type="scientific">Geodia barretti</name>
    <name type="common">Barrett's horny sponge</name>
    <dbReference type="NCBI Taxonomy" id="519541"/>
    <lineage>
        <taxon>Eukaryota</taxon>
        <taxon>Metazoa</taxon>
        <taxon>Porifera</taxon>
        <taxon>Demospongiae</taxon>
        <taxon>Heteroscleromorpha</taxon>
        <taxon>Tetractinellida</taxon>
        <taxon>Astrophorina</taxon>
        <taxon>Geodiidae</taxon>
        <taxon>Geodia</taxon>
    </lineage>
</organism>
<dbReference type="Pfam" id="PF10431">
    <property type="entry name" value="ClpB_D2-small"/>
    <property type="match status" value="1"/>
</dbReference>
<dbReference type="SMART" id="SM01086">
    <property type="entry name" value="ClpB_D2-small"/>
    <property type="match status" value="1"/>
</dbReference>
<dbReference type="PANTHER" id="PTHR48102">
    <property type="entry name" value="ATP-DEPENDENT CLP PROTEASE ATP-BINDING SUBUNIT CLPX-LIKE, MITOCHONDRIAL-RELATED"/>
    <property type="match status" value="1"/>
</dbReference>
<gene>
    <name evidence="7" type="ORF">GBAR_LOCUS2490</name>
</gene>
<dbReference type="GO" id="GO:0051301">
    <property type="term" value="P:cell division"/>
    <property type="evidence" value="ECO:0007669"/>
    <property type="project" value="TreeGrafter"/>
</dbReference>
<protein>
    <submittedName>
        <fullName evidence="7">ATP-dependent Clp protease ATP-binding subunit ClpX</fullName>
    </submittedName>
</protein>
<dbReference type="Pfam" id="PF06689">
    <property type="entry name" value="zf-C4_ClpX"/>
    <property type="match status" value="1"/>
</dbReference>
<dbReference type="CDD" id="cd19497">
    <property type="entry name" value="RecA-like_ClpX"/>
    <property type="match status" value="1"/>
</dbReference>
<dbReference type="GO" id="GO:0140662">
    <property type="term" value="F:ATP-dependent protein folding chaperone"/>
    <property type="evidence" value="ECO:0007669"/>
    <property type="project" value="InterPro"/>
</dbReference>
<dbReference type="InterPro" id="IPR010603">
    <property type="entry name" value="Znf_CppX_C4"/>
</dbReference>
<dbReference type="PANTHER" id="PTHR48102:SF7">
    <property type="entry name" value="ATP-DEPENDENT CLP PROTEASE ATP-BINDING SUBUNIT CLPX-LIKE, MITOCHONDRIAL"/>
    <property type="match status" value="1"/>
</dbReference>
<dbReference type="InterPro" id="IPR003593">
    <property type="entry name" value="AAA+_ATPase"/>
</dbReference>
<dbReference type="Gene3D" id="1.10.8.60">
    <property type="match status" value="1"/>
</dbReference>
<comment type="caution">
    <text evidence="7">The sequence shown here is derived from an EMBL/GenBank/DDBJ whole genome shotgun (WGS) entry which is preliminary data.</text>
</comment>
<dbReference type="GO" id="GO:0046983">
    <property type="term" value="F:protein dimerization activity"/>
    <property type="evidence" value="ECO:0007669"/>
    <property type="project" value="InterPro"/>
</dbReference>
<dbReference type="EMBL" id="CASHTH010000353">
    <property type="protein sequence ID" value="CAI7998660.1"/>
    <property type="molecule type" value="Genomic_DNA"/>
</dbReference>
<accession>A0AA35W4W8</accession>
<keyword evidence="1" id="KW-0479">Metal-binding</keyword>
<evidence type="ECO:0000256" key="2">
    <source>
        <dbReference type="ARBA" id="ARBA00022741"/>
    </source>
</evidence>
<dbReference type="GO" id="GO:0051082">
    <property type="term" value="F:unfolded protein binding"/>
    <property type="evidence" value="ECO:0007669"/>
    <property type="project" value="InterPro"/>
</dbReference>
<dbReference type="InterPro" id="IPR050052">
    <property type="entry name" value="ATP-dep_Clp_protease_ClpX"/>
</dbReference>
<dbReference type="SUPFAM" id="SSF57716">
    <property type="entry name" value="Glucocorticoid receptor-like (DNA-binding domain)"/>
    <property type="match status" value="1"/>
</dbReference>
<keyword evidence="2" id="KW-0547">Nucleotide-binding</keyword>
<dbReference type="Gene3D" id="6.20.220.10">
    <property type="entry name" value="ClpX chaperone, C4-type zinc finger domain"/>
    <property type="match status" value="1"/>
</dbReference>
<reference evidence="7" key="1">
    <citation type="submission" date="2023-03" db="EMBL/GenBank/DDBJ databases">
        <authorList>
            <person name="Steffen K."/>
            <person name="Cardenas P."/>
        </authorList>
    </citation>
    <scope>NUCLEOTIDE SEQUENCE</scope>
</reference>
<dbReference type="GO" id="GO:0008270">
    <property type="term" value="F:zinc ion binding"/>
    <property type="evidence" value="ECO:0007669"/>
    <property type="project" value="InterPro"/>
</dbReference>
<dbReference type="InterPro" id="IPR046425">
    <property type="entry name" value="ClpX_bact"/>
</dbReference>
<dbReference type="GO" id="GO:0051603">
    <property type="term" value="P:proteolysis involved in protein catabolic process"/>
    <property type="evidence" value="ECO:0007669"/>
    <property type="project" value="TreeGrafter"/>
</dbReference>
<evidence type="ECO:0000256" key="3">
    <source>
        <dbReference type="ARBA" id="ARBA00022833"/>
    </source>
</evidence>
<dbReference type="SMART" id="SM00994">
    <property type="entry name" value="zf-C4_ClpX"/>
    <property type="match status" value="1"/>
</dbReference>
<evidence type="ECO:0000313" key="7">
    <source>
        <dbReference type="EMBL" id="CAI7998660.1"/>
    </source>
</evidence>
<dbReference type="Pfam" id="PF07724">
    <property type="entry name" value="AAA_2"/>
    <property type="match status" value="1"/>
</dbReference>
<dbReference type="InterPro" id="IPR019489">
    <property type="entry name" value="Clp_ATPase_C"/>
</dbReference>
<dbReference type="NCBIfam" id="NF003745">
    <property type="entry name" value="PRK05342.1"/>
    <property type="match status" value="1"/>
</dbReference>